<feature type="chain" id="PRO_5046976211" evidence="2">
    <location>
        <begin position="21"/>
        <end position="422"/>
    </location>
</feature>
<name>A0ABS3YHX3_9BACT</name>
<comment type="similarity">
    <text evidence="1">Belongs to the outer membrane factor (OMF) (TC 1.B.17) family.</text>
</comment>
<organism evidence="3 4">
    <name type="scientific">Chitinophaga chungangae</name>
    <dbReference type="NCBI Taxonomy" id="2821488"/>
    <lineage>
        <taxon>Bacteria</taxon>
        <taxon>Pseudomonadati</taxon>
        <taxon>Bacteroidota</taxon>
        <taxon>Chitinophagia</taxon>
        <taxon>Chitinophagales</taxon>
        <taxon>Chitinophagaceae</taxon>
        <taxon>Chitinophaga</taxon>
    </lineage>
</organism>
<dbReference type="RefSeq" id="WP_209147405.1">
    <property type="nucleotide sequence ID" value="NZ_JAGHKP010000003.1"/>
</dbReference>
<evidence type="ECO:0000256" key="2">
    <source>
        <dbReference type="SAM" id="SignalP"/>
    </source>
</evidence>
<evidence type="ECO:0000313" key="3">
    <source>
        <dbReference type="EMBL" id="MBO9154286.1"/>
    </source>
</evidence>
<dbReference type="InterPro" id="IPR010131">
    <property type="entry name" value="MdtP/NodT-like"/>
</dbReference>
<reference evidence="4" key="1">
    <citation type="submission" date="2021-03" db="EMBL/GenBank/DDBJ databases">
        <title>Assistant Professor.</title>
        <authorList>
            <person name="Huq M.A."/>
        </authorList>
    </citation>
    <scope>NUCLEOTIDE SEQUENCE [LARGE SCALE GENOMIC DNA]</scope>
    <source>
        <strain evidence="4">MAH-28</strain>
    </source>
</reference>
<proteinExistence type="inferred from homology"/>
<dbReference type="InterPro" id="IPR003423">
    <property type="entry name" value="OMP_efflux"/>
</dbReference>
<feature type="signal peptide" evidence="2">
    <location>
        <begin position="1"/>
        <end position="20"/>
    </location>
</feature>
<evidence type="ECO:0000313" key="4">
    <source>
        <dbReference type="Proteomes" id="UP000679126"/>
    </source>
</evidence>
<evidence type="ECO:0000256" key="1">
    <source>
        <dbReference type="ARBA" id="ARBA00007613"/>
    </source>
</evidence>
<keyword evidence="2" id="KW-0732">Signal</keyword>
<gene>
    <name evidence="3" type="ORF">J7I43_18815</name>
</gene>
<comment type="caution">
    <text evidence="3">The sequence shown here is derived from an EMBL/GenBank/DDBJ whole genome shotgun (WGS) entry which is preliminary data.</text>
</comment>
<dbReference type="Gene3D" id="1.20.1600.10">
    <property type="entry name" value="Outer membrane efflux proteins (OEP)"/>
    <property type="match status" value="1"/>
</dbReference>
<accession>A0ABS3YHX3</accession>
<dbReference type="EMBL" id="JAGHKP010000003">
    <property type="protein sequence ID" value="MBO9154286.1"/>
    <property type="molecule type" value="Genomic_DNA"/>
</dbReference>
<dbReference type="PANTHER" id="PTHR30203:SF23">
    <property type="entry name" value="OUTER MEMBRANE EFFLUX PROTEIN"/>
    <property type="match status" value="1"/>
</dbReference>
<dbReference type="SUPFAM" id="SSF56954">
    <property type="entry name" value="Outer membrane efflux proteins (OEP)"/>
    <property type="match status" value="1"/>
</dbReference>
<sequence length="422" mass="46922">MKQLGAITILLLFFSAKAKAQDAQPLTLPEAEKQFLRNNLLLLAQRYHIDADKALADQARKWNNPSFSATLGFGTLDKVQPFNIGSGGQFEGNIDQLILLAGKRNKQVQLAQWNVASSAAAFDELMRTLRLQLRSSYYELYFLKETEKTLREQLSNLQKILDAYREADARGSVAHADVIRLQALQVGIANDYTDLRQQELAASLRLQTLLGSSLPVTPVVAGDVLRQYSLGSYTLQALTDTALANRPDLALANSQLQQANLNYQLQKALAVPDLHVGATYDKNGSYAANFVGLTLGIDLPLWNRNKGNIRSAAGEAKAQDALYRQHQVNVGAEVATALKKIEFLENGSGWPDLQSFNTEYDRLIAEVAANFRKGNISLLQFIDYFNSYSDHVRHTNKFMNDRVLAYEELNYSTGAQLFNTAN</sequence>
<dbReference type="Pfam" id="PF02321">
    <property type="entry name" value="OEP"/>
    <property type="match status" value="2"/>
</dbReference>
<keyword evidence="4" id="KW-1185">Reference proteome</keyword>
<protein>
    <submittedName>
        <fullName evidence="3">TolC family protein</fullName>
    </submittedName>
</protein>
<dbReference type="PANTHER" id="PTHR30203">
    <property type="entry name" value="OUTER MEMBRANE CATION EFFLUX PROTEIN"/>
    <property type="match status" value="1"/>
</dbReference>
<dbReference type="Proteomes" id="UP000679126">
    <property type="component" value="Unassembled WGS sequence"/>
</dbReference>